<dbReference type="PANTHER" id="PTHR48081:SF33">
    <property type="entry name" value="KYNURENINE FORMAMIDASE"/>
    <property type="match status" value="1"/>
</dbReference>
<accession>A0A516H6X0</accession>
<dbReference type="InterPro" id="IPR029058">
    <property type="entry name" value="AB_hydrolase_fold"/>
</dbReference>
<dbReference type="KEGG" id="fer:FNB15_20320"/>
<dbReference type="GO" id="GO:0016787">
    <property type="term" value="F:hydrolase activity"/>
    <property type="evidence" value="ECO:0007669"/>
    <property type="project" value="UniProtKB-KW"/>
</dbReference>
<dbReference type="RefSeq" id="WP_144258467.1">
    <property type="nucleotide sequence ID" value="NZ_CP041636.1"/>
</dbReference>
<organism evidence="3 4">
    <name type="scientific">Ferrovibrio terrae</name>
    <dbReference type="NCBI Taxonomy" id="2594003"/>
    <lineage>
        <taxon>Bacteria</taxon>
        <taxon>Pseudomonadati</taxon>
        <taxon>Pseudomonadota</taxon>
        <taxon>Alphaproteobacteria</taxon>
        <taxon>Rhodospirillales</taxon>
        <taxon>Rhodospirillaceae</taxon>
        <taxon>Ferrovibrio</taxon>
    </lineage>
</organism>
<evidence type="ECO:0000259" key="2">
    <source>
        <dbReference type="Pfam" id="PF20434"/>
    </source>
</evidence>
<dbReference type="Proteomes" id="UP000317496">
    <property type="component" value="Chromosome"/>
</dbReference>
<proteinExistence type="predicted"/>
<dbReference type="AlphaFoldDB" id="A0A516H6X0"/>
<sequence>MDRATLDKLYNNRAAVPTHPQDIARWATESARARAELPHHADLAYGPHPREILDLFALAAPGRPLLVFIHGGYWQAMSKGEASQIANGFVCDGLANVALLNYPIGPDARMDQIVASIRRGILWLWQHAADYGFDRDRIYVSGHSAGGHLSVMALLTDWPALDAAAPADLIKGALSISGLYDLQPIRQCYLNDKLGMDEAEAARNSPIALLPASTAGLPPLVCAVGGAETPAFLQQQHDFVTKWASHGGHVTAITVPERHHFDIVDQMAQSGAVLQTVMTDMLRQGG</sequence>
<gene>
    <name evidence="3" type="ORF">FNB15_20320</name>
</gene>
<evidence type="ECO:0000313" key="4">
    <source>
        <dbReference type="Proteomes" id="UP000317496"/>
    </source>
</evidence>
<dbReference type="Pfam" id="PF20434">
    <property type="entry name" value="BD-FAE"/>
    <property type="match status" value="1"/>
</dbReference>
<dbReference type="SUPFAM" id="SSF53474">
    <property type="entry name" value="alpha/beta-Hydrolases"/>
    <property type="match status" value="1"/>
</dbReference>
<keyword evidence="1 3" id="KW-0378">Hydrolase</keyword>
<feature type="domain" description="BD-FAE-like" evidence="2">
    <location>
        <begin position="63"/>
        <end position="162"/>
    </location>
</feature>
<keyword evidence="4" id="KW-1185">Reference proteome</keyword>
<protein>
    <submittedName>
        <fullName evidence="3">Alpha/beta hydrolase</fullName>
    </submittedName>
</protein>
<reference evidence="3 4" key="1">
    <citation type="submission" date="2019-07" db="EMBL/GenBank/DDBJ databases">
        <title>Genome sequencing for Ferrovibrio sp. K5.</title>
        <authorList>
            <person name="Park S.-J."/>
        </authorList>
    </citation>
    <scope>NUCLEOTIDE SEQUENCE [LARGE SCALE GENOMIC DNA]</scope>
    <source>
        <strain evidence="3 4">K5</strain>
    </source>
</reference>
<name>A0A516H6X0_9PROT</name>
<dbReference type="PANTHER" id="PTHR48081">
    <property type="entry name" value="AB HYDROLASE SUPERFAMILY PROTEIN C4A8.06C"/>
    <property type="match status" value="1"/>
</dbReference>
<evidence type="ECO:0000256" key="1">
    <source>
        <dbReference type="ARBA" id="ARBA00022801"/>
    </source>
</evidence>
<evidence type="ECO:0000313" key="3">
    <source>
        <dbReference type="EMBL" id="QDO99471.1"/>
    </source>
</evidence>
<dbReference type="InterPro" id="IPR050300">
    <property type="entry name" value="GDXG_lipolytic_enzyme"/>
</dbReference>
<dbReference type="EMBL" id="CP041636">
    <property type="protein sequence ID" value="QDO99471.1"/>
    <property type="molecule type" value="Genomic_DNA"/>
</dbReference>
<dbReference type="InterPro" id="IPR049492">
    <property type="entry name" value="BD-FAE-like_dom"/>
</dbReference>
<dbReference type="OrthoDB" id="9771666at2"/>
<dbReference type="Gene3D" id="3.40.50.1820">
    <property type="entry name" value="alpha/beta hydrolase"/>
    <property type="match status" value="1"/>
</dbReference>